<dbReference type="PROSITE" id="PS00730">
    <property type="entry name" value="AP_NUCLEASE_F2_2"/>
    <property type="match status" value="1"/>
</dbReference>
<keyword evidence="11" id="KW-1185">Reference proteome</keyword>
<evidence type="ECO:0000256" key="7">
    <source>
        <dbReference type="ARBA" id="ARBA00023204"/>
    </source>
</evidence>
<dbReference type="SMART" id="SM00518">
    <property type="entry name" value="AP2Ec"/>
    <property type="match status" value="1"/>
</dbReference>
<dbReference type="InterPro" id="IPR013022">
    <property type="entry name" value="Xyl_isomerase-like_TIM-brl"/>
</dbReference>
<dbReference type="PROSITE" id="PS51432">
    <property type="entry name" value="AP_NUCLEASE_F2_4"/>
    <property type="match status" value="1"/>
</dbReference>
<comment type="caution">
    <text evidence="10">The sequence shown here is derived from an EMBL/GenBank/DDBJ whole genome shotgun (WGS) entry which is preliminary data.</text>
</comment>
<comment type="similarity">
    <text evidence="2">Belongs to the AP endonuclease 2 family.</text>
</comment>
<feature type="compositionally biased region" description="Basic and acidic residues" evidence="8">
    <location>
        <begin position="138"/>
        <end position="148"/>
    </location>
</feature>
<evidence type="ECO:0000256" key="3">
    <source>
        <dbReference type="ARBA" id="ARBA00022723"/>
    </source>
</evidence>
<proteinExistence type="inferred from homology"/>
<evidence type="ECO:0000256" key="8">
    <source>
        <dbReference type="SAM" id="MobiDB-lite"/>
    </source>
</evidence>
<keyword evidence="7" id="KW-0234">DNA repair</keyword>
<dbReference type="SUPFAM" id="SSF51658">
    <property type="entry name" value="Xylose isomerase-like"/>
    <property type="match status" value="1"/>
</dbReference>
<evidence type="ECO:0000256" key="2">
    <source>
        <dbReference type="ARBA" id="ARBA00005340"/>
    </source>
</evidence>
<dbReference type="PROSITE" id="PS00729">
    <property type="entry name" value="AP_NUCLEASE_F2_1"/>
    <property type="match status" value="1"/>
</dbReference>
<dbReference type="Pfam" id="PF01261">
    <property type="entry name" value="AP_endonuc_2"/>
    <property type="match status" value="1"/>
</dbReference>
<feature type="domain" description="Xylose isomerase-like TIM barrel" evidence="9">
    <location>
        <begin position="307"/>
        <end position="552"/>
    </location>
</feature>
<evidence type="ECO:0000256" key="6">
    <source>
        <dbReference type="ARBA" id="ARBA00022833"/>
    </source>
</evidence>
<dbReference type="InterPro" id="IPR018246">
    <property type="entry name" value="AP_endonuc_F2_Zn_BS"/>
</dbReference>
<dbReference type="Proteomes" id="UP001176940">
    <property type="component" value="Unassembled WGS sequence"/>
</dbReference>
<dbReference type="CDD" id="cd00019">
    <property type="entry name" value="AP2Ec"/>
    <property type="match status" value="1"/>
</dbReference>
<evidence type="ECO:0000313" key="10">
    <source>
        <dbReference type="EMBL" id="CAJ0920075.1"/>
    </source>
</evidence>
<evidence type="ECO:0000256" key="4">
    <source>
        <dbReference type="ARBA" id="ARBA00022763"/>
    </source>
</evidence>
<dbReference type="Gene3D" id="3.20.20.150">
    <property type="entry name" value="Divalent-metal-dependent TIM barrel enzymes"/>
    <property type="match status" value="1"/>
</dbReference>
<dbReference type="PANTHER" id="PTHR21445:SF0">
    <property type="entry name" value="APURINIC-APYRIMIDINIC ENDONUCLEASE"/>
    <property type="match status" value="1"/>
</dbReference>
<feature type="compositionally biased region" description="Polar residues" evidence="8">
    <location>
        <begin position="156"/>
        <end position="169"/>
    </location>
</feature>
<dbReference type="EMBL" id="CAUEEQ010001536">
    <property type="protein sequence ID" value="CAJ0920075.1"/>
    <property type="molecule type" value="Genomic_DNA"/>
</dbReference>
<dbReference type="PANTHER" id="PTHR21445">
    <property type="entry name" value="ENDONUCLEASE IV ENDODEOXYRIBONUCLEASE IV"/>
    <property type="match status" value="1"/>
</dbReference>
<reference evidence="10" key="1">
    <citation type="submission" date="2023-07" db="EMBL/GenBank/DDBJ databases">
        <authorList>
            <person name="Stuckert A."/>
        </authorList>
    </citation>
    <scope>NUCLEOTIDE SEQUENCE</scope>
</reference>
<evidence type="ECO:0000256" key="1">
    <source>
        <dbReference type="ARBA" id="ARBA00001947"/>
    </source>
</evidence>
<feature type="region of interest" description="Disordered" evidence="8">
    <location>
        <begin position="90"/>
        <end position="271"/>
    </location>
</feature>
<dbReference type="NCBIfam" id="NF002199">
    <property type="entry name" value="PRK01060.1-4"/>
    <property type="match status" value="1"/>
</dbReference>
<accession>A0ABN9KUD2</accession>
<evidence type="ECO:0000256" key="5">
    <source>
        <dbReference type="ARBA" id="ARBA00022801"/>
    </source>
</evidence>
<dbReference type="InterPro" id="IPR036237">
    <property type="entry name" value="Xyl_isomerase-like_sf"/>
</dbReference>
<protein>
    <recommendedName>
        <fullName evidence="9">Xylose isomerase-like TIM barrel domain-containing protein</fullName>
    </recommendedName>
</protein>
<feature type="compositionally biased region" description="Basic and acidic residues" evidence="8">
    <location>
        <begin position="103"/>
        <end position="131"/>
    </location>
</feature>
<feature type="compositionally biased region" description="Basic and acidic residues" evidence="8">
    <location>
        <begin position="241"/>
        <end position="251"/>
    </location>
</feature>
<comment type="cofactor">
    <cofactor evidence="1">
        <name>Zn(2+)</name>
        <dbReference type="ChEBI" id="CHEBI:29105"/>
    </cofactor>
</comment>
<dbReference type="PROSITE" id="PS00731">
    <property type="entry name" value="AP_NUCLEASE_F2_3"/>
    <property type="match status" value="1"/>
</dbReference>
<keyword evidence="6" id="KW-0862">Zinc</keyword>
<sequence length="579" mass="65678">MVKECADPGNIFEFESAGGGKGLDMWLEREGRVEDHPEGPGVWDWGKYRYTKRFTNDHDQRYDLAVIVVYDMSYCCIDHLAHRHVISCGGSTEDPQGTGKHPAVGDHSHNMDGHEGDSTAQETKKNLTLDRKVKRRTKKEENLKSEPYKKRKPKNTETASESQAQNTEFVPTDRKPDKFLHELMDEKDGSIASPDGDRPKRRKKKDENIGLEDESKSKPNRKQKLKKKETSVEARQQNTDADMKPETDEFRKKRTGRKPNTTATKKEEGEVKVAETVSKPFHLRVSSHKYVGAHVSIQGGLWKAVLEAKRIGARAFGLFLRSQRTWSSKPLEEEAAEKFRRTCDELGFESRYILPHSPYLMNLGSPKPDVFQKSRAMLVEELIRCQKLGLTLYNIHPGSHIGEMPVSKCLELIADGINHAHSQVPGVAVVLENMSCQGNTVGGRFEELRGIIDHIKDKSRIGVCLDTCHAFAAGHNLSEKNGLHHMLDEFEKIVGLSYLKAVHLNDSKGEVGCRLDRHENIGRGHIGVEGFRKVMNEPRFNEIPMILETPARFVPSDYIILLTLFIKEIRRWESDLSMI</sequence>
<feature type="compositionally biased region" description="Basic residues" evidence="8">
    <location>
        <begin position="218"/>
        <end position="227"/>
    </location>
</feature>
<dbReference type="NCBIfam" id="TIGR00587">
    <property type="entry name" value="nfo"/>
    <property type="match status" value="1"/>
</dbReference>
<keyword evidence="3" id="KW-0479">Metal-binding</keyword>
<evidence type="ECO:0000313" key="11">
    <source>
        <dbReference type="Proteomes" id="UP001176940"/>
    </source>
</evidence>
<organism evidence="10 11">
    <name type="scientific">Ranitomeya imitator</name>
    <name type="common">mimic poison frog</name>
    <dbReference type="NCBI Taxonomy" id="111125"/>
    <lineage>
        <taxon>Eukaryota</taxon>
        <taxon>Metazoa</taxon>
        <taxon>Chordata</taxon>
        <taxon>Craniata</taxon>
        <taxon>Vertebrata</taxon>
        <taxon>Euteleostomi</taxon>
        <taxon>Amphibia</taxon>
        <taxon>Batrachia</taxon>
        <taxon>Anura</taxon>
        <taxon>Neobatrachia</taxon>
        <taxon>Hyloidea</taxon>
        <taxon>Dendrobatidae</taxon>
        <taxon>Dendrobatinae</taxon>
        <taxon>Ranitomeya</taxon>
    </lineage>
</organism>
<dbReference type="HAMAP" id="MF_00152">
    <property type="entry name" value="Nfo"/>
    <property type="match status" value="1"/>
</dbReference>
<gene>
    <name evidence="10" type="ORF">RIMI_LOCUS1192443</name>
</gene>
<name>A0ABN9KUD2_9NEOB</name>
<feature type="compositionally biased region" description="Basic and acidic residues" evidence="8">
    <location>
        <begin position="205"/>
        <end position="217"/>
    </location>
</feature>
<feature type="compositionally biased region" description="Basic and acidic residues" evidence="8">
    <location>
        <begin position="171"/>
        <end position="189"/>
    </location>
</feature>
<dbReference type="InterPro" id="IPR001719">
    <property type="entry name" value="AP_endonuc_2"/>
</dbReference>
<keyword evidence="4" id="KW-0227">DNA damage</keyword>
<evidence type="ECO:0000259" key="9">
    <source>
        <dbReference type="Pfam" id="PF01261"/>
    </source>
</evidence>
<keyword evidence="5" id="KW-0378">Hydrolase</keyword>